<evidence type="ECO:0000256" key="7">
    <source>
        <dbReference type="ARBA" id="ARBA00022622"/>
    </source>
</evidence>
<evidence type="ECO:0000256" key="10">
    <source>
        <dbReference type="ARBA" id="ARBA00023004"/>
    </source>
</evidence>
<keyword evidence="14" id="KW-0449">Lipoprotein</keyword>
<evidence type="ECO:0000256" key="17">
    <source>
        <dbReference type="SAM" id="SignalP"/>
    </source>
</evidence>
<keyword evidence="9 17" id="KW-0732">Signal</keyword>
<proteinExistence type="inferred from homology"/>
<protein>
    <recommendedName>
        <fullName evidence="18">CFEM domain-containing protein</fullName>
    </recommendedName>
</protein>
<reference evidence="19" key="1">
    <citation type="journal article" date="2020" name="Stud. Mycol.">
        <title>101 Dothideomycetes genomes: a test case for predicting lifestyles and emergence of pathogens.</title>
        <authorList>
            <person name="Haridas S."/>
            <person name="Albert R."/>
            <person name="Binder M."/>
            <person name="Bloem J."/>
            <person name="Labutti K."/>
            <person name="Salamov A."/>
            <person name="Andreopoulos B."/>
            <person name="Baker S."/>
            <person name="Barry K."/>
            <person name="Bills G."/>
            <person name="Bluhm B."/>
            <person name="Cannon C."/>
            <person name="Castanera R."/>
            <person name="Culley D."/>
            <person name="Daum C."/>
            <person name="Ezra D."/>
            <person name="Gonzalez J."/>
            <person name="Henrissat B."/>
            <person name="Kuo A."/>
            <person name="Liang C."/>
            <person name="Lipzen A."/>
            <person name="Lutzoni F."/>
            <person name="Magnuson J."/>
            <person name="Mondo S."/>
            <person name="Nolan M."/>
            <person name="Ohm R."/>
            <person name="Pangilinan J."/>
            <person name="Park H.-J."/>
            <person name="Ramirez L."/>
            <person name="Alfaro M."/>
            <person name="Sun H."/>
            <person name="Tritt A."/>
            <person name="Yoshinaga Y."/>
            <person name="Zwiers L.-H."/>
            <person name="Turgeon B."/>
            <person name="Goodwin S."/>
            <person name="Spatafora J."/>
            <person name="Crous P."/>
            <person name="Grigoriev I."/>
        </authorList>
    </citation>
    <scope>NUCLEOTIDE SEQUENCE</scope>
    <source>
        <strain evidence="19">CBS 119925</strain>
    </source>
</reference>
<keyword evidence="7" id="KW-0336">GPI-anchor</keyword>
<keyword evidence="8 15" id="KW-0479">Metal-binding</keyword>
<keyword evidence="10 15" id="KW-0408">Iron</keyword>
<evidence type="ECO:0000256" key="12">
    <source>
        <dbReference type="ARBA" id="ARBA00023157"/>
    </source>
</evidence>
<comment type="caution">
    <text evidence="15">Lacks conserved residue(s) required for the propagation of feature annotation.</text>
</comment>
<dbReference type="SMART" id="SM00747">
    <property type="entry name" value="CFEM"/>
    <property type="match status" value="1"/>
</dbReference>
<evidence type="ECO:0000259" key="18">
    <source>
        <dbReference type="PROSITE" id="PS52012"/>
    </source>
</evidence>
<dbReference type="GO" id="GO:0046872">
    <property type="term" value="F:metal ion binding"/>
    <property type="evidence" value="ECO:0007669"/>
    <property type="project" value="UniProtKB-UniRule"/>
</dbReference>
<evidence type="ECO:0000256" key="2">
    <source>
        <dbReference type="ARBA" id="ARBA00004613"/>
    </source>
</evidence>
<dbReference type="InterPro" id="IPR008427">
    <property type="entry name" value="Extracellular_membr_CFEM_dom"/>
</dbReference>
<feature type="binding site" description="axial binding residue" evidence="15">
    <location>
        <position position="43"/>
    </location>
    <ligand>
        <name>heme</name>
        <dbReference type="ChEBI" id="CHEBI:30413"/>
    </ligand>
    <ligandPart>
        <name>Fe</name>
        <dbReference type="ChEBI" id="CHEBI:18248"/>
    </ligandPart>
</feature>
<name>A0A6A6VGA6_9PLEO</name>
<keyword evidence="6 15" id="KW-0349">Heme</keyword>
<dbReference type="PROSITE" id="PS52012">
    <property type="entry name" value="CFEM"/>
    <property type="match status" value="1"/>
</dbReference>
<feature type="signal peptide" evidence="17">
    <location>
        <begin position="1"/>
        <end position="18"/>
    </location>
</feature>
<evidence type="ECO:0000256" key="1">
    <source>
        <dbReference type="ARBA" id="ARBA00004609"/>
    </source>
</evidence>
<dbReference type="Proteomes" id="UP000799440">
    <property type="component" value="Unassembled WGS sequence"/>
</dbReference>
<keyword evidence="11" id="KW-0472">Membrane</keyword>
<dbReference type="OrthoDB" id="3065412at2759"/>
<dbReference type="GO" id="GO:0005886">
    <property type="term" value="C:plasma membrane"/>
    <property type="evidence" value="ECO:0007669"/>
    <property type="project" value="UniProtKB-SubCell"/>
</dbReference>
<gene>
    <name evidence="19" type="ORF">M011DRAFT_524329</name>
</gene>
<dbReference type="EMBL" id="MU006565">
    <property type="protein sequence ID" value="KAF2749638.1"/>
    <property type="molecule type" value="Genomic_DNA"/>
</dbReference>
<sequence length="163" mass="16030">MRFTAVTLLAAVSSLAAAQLLDQLPECAQKCYTSNQGTCNAIDIGCICGNSTLIEGLSCCVSQTCQAAEQDTIIKFASGLCAAYDVEVPTSATCAGSSATPAPTQSASESASEAASQTTSEPSETESAAAEDSPTPSSTGGAAVHTGVGIGLGLGMVGLLAAL</sequence>
<dbReference type="PANTHER" id="PTHR37928">
    <property type="entry name" value="CFEM DOMAIN PROTEIN (AFU_ORTHOLOGUE AFUA_6G14090)"/>
    <property type="match status" value="1"/>
</dbReference>
<dbReference type="GO" id="GO:0005576">
    <property type="term" value="C:extracellular region"/>
    <property type="evidence" value="ECO:0007669"/>
    <property type="project" value="UniProtKB-SubCell"/>
</dbReference>
<accession>A0A6A6VGA6</accession>
<keyword evidence="5" id="KW-0964">Secreted</keyword>
<evidence type="ECO:0000256" key="13">
    <source>
        <dbReference type="ARBA" id="ARBA00023180"/>
    </source>
</evidence>
<dbReference type="InterPro" id="IPR051735">
    <property type="entry name" value="CFEM_domain"/>
</dbReference>
<evidence type="ECO:0000313" key="19">
    <source>
        <dbReference type="EMBL" id="KAF2749638.1"/>
    </source>
</evidence>
<feature type="chain" id="PRO_5025499384" description="CFEM domain-containing protein" evidence="17">
    <location>
        <begin position="19"/>
        <end position="163"/>
    </location>
</feature>
<evidence type="ECO:0000256" key="5">
    <source>
        <dbReference type="ARBA" id="ARBA00022525"/>
    </source>
</evidence>
<keyword evidence="20" id="KW-1185">Reference proteome</keyword>
<feature type="domain" description="CFEM" evidence="18">
    <location>
        <begin position="1"/>
        <end position="108"/>
    </location>
</feature>
<evidence type="ECO:0000313" key="20">
    <source>
        <dbReference type="Proteomes" id="UP000799440"/>
    </source>
</evidence>
<feature type="disulfide bond" evidence="15">
    <location>
        <begin position="48"/>
        <end position="81"/>
    </location>
</feature>
<evidence type="ECO:0000256" key="6">
    <source>
        <dbReference type="ARBA" id="ARBA00022617"/>
    </source>
</evidence>
<evidence type="ECO:0000256" key="9">
    <source>
        <dbReference type="ARBA" id="ARBA00022729"/>
    </source>
</evidence>
<dbReference type="AlphaFoldDB" id="A0A6A6VGA6"/>
<evidence type="ECO:0000256" key="3">
    <source>
        <dbReference type="ARBA" id="ARBA00010031"/>
    </source>
</evidence>
<feature type="compositionally biased region" description="Low complexity" evidence="16">
    <location>
        <begin position="97"/>
        <end position="135"/>
    </location>
</feature>
<organism evidence="19 20">
    <name type="scientific">Sporormia fimetaria CBS 119925</name>
    <dbReference type="NCBI Taxonomy" id="1340428"/>
    <lineage>
        <taxon>Eukaryota</taxon>
        <taxon>Fungi</taxon>
        <taxon>Dikarya</taxon>
        <taxon>Ascomycota</taxon>
        <taxon>Pezizomycotina</taxon>
        <taxon>Dothideomycetes</taxon>
        <taxon>Pleosporomycetidae</taxon>
        <taxon>Pleosporales</taxon>
        <taxon>Sporormiaceae</taxon>
        <taxon>Sporormia</taxon>
    </lineage>
</organism>
<evidence type="ECO:0000256" key="14">
    <source>
        <dbReference type="ARBA" id="ARBA00023288"/>
    </source>
</evidence>
<evidence type="ECO:0000256" key="16">
    <source>
        <dbReference type="SAM" id="MobiDB-lite"/>
    </source>
</evidence>
<dbReference type="GO" id="GO:0098552">
    <property type="term" value="C:side of membrane"/>
    <property type="evidence" value="ECO:0007669"/>
    <property type="project" value="UniProtKB-KW"/>
</dbReference>
<feature type="disulfide bond" evidence="15">
    <location>
        <begin position="39"/>
        <end position="46"/>
    </location>
</feature>
<evidence type="ECO:0000256" key="15">
    <source>
        <dbReference type="PROSITE-ProRule" id="PRU01356"/>
    </source>
</evidence>
<dbReference type="PANTHER" id="PTHR37928:SF2">
    <property type="entry name" value="GPI ANCHORED CFEM DOMAIN PROTEIN (AFU_ORTHOLOGUE AFUA_6G10580)"/>
    <property type="match status" value="1"/>
</dbReference>
<evidence type="ECO:0000256" key="4">
    <source>
        <dbReference type="ARBA" id="ARBA00022475"/>
    </source>
</evidence>
<keyword evidence="4" id="KW-1003">Cell membrane</keyword>
<evidence type="ECO:0000256" key="11">
    <source>
        <dbReference type="ARBA" id="ARBA00023136"/>
    </source>
</evidence>
<feature type="region of interest" description="Disordered" evidence="16">
    <location>
        <begin position="93"/>
        <end position="142"/>
    </location>
</feature>
<dbReference type="Pfam" id="PF05730">
    <property type="entry name" value="CFEM"/>
    <property type="match status" value="1"/>
</dbReference>
<comment type="subcellular location">
    <subcellularLocation>
        <location evidence="1">Cell membrane</location>
        <topology evidence="1">Lipid-anchor</topology>
        <topology evidence="1">GPI-anchor</topology>
    </subcellularLocation>
    <subcellularLocation>
        <location evidence="2">Secreted</location>
    </subcellularLocation>
</comment>
<comment type="similarity">
    <text evidence="3">Belongs to the RBT5 family.</text>
</comment>
<evidence type="ECO:0000256" key="8">
    <source>
        <dbReference type="ARBA" id="ARBA00022723"/>
    </source>
</evidence>
<keyword evidence="12 15" id="KW-1015">Disulfide bond</keyword>
<keyword evidence="13" id="KW-0325">Glycoprotein</keyword>